<evidence type="ECO:0000256" key="1">
    <source>
        <dbReference type="ARBA" id="ARBA00022729"/>
    </source>
</evidence>
<dbReference type="Pfam" id="PF06585">
    <property type="entry name" value="JHBP"/>
    <property type="match status" value="1"/>
</dbReference>
<comment type="similarity">
    <text evidence="3">Belongs to the TO family.</text>
</comment>
<feature type="signal peptide" evidence="4">
    <location>
        <begin position="1"/>
        <end position="21"/>
    </location>
</feature>
<accession>A0A6J2JZY5</accession>
<dbReference type="AlphaFoldDB" id="A0A6J2JZY5"/>
<dbReference type="GeneID" id="114245611"/>
<dbReference type="GO" id="GO:0007623">
    <property type="term" value="P:circadian rhythm"/>
    <property type="evidence" value="ECO:0007669"/>
    <property type="project" value="UniProtKB-ARBA"/>
</dbReference>
<keyword evidence="1 4" id="KW-0732">Signal</keyword>
<name>A0A6J2JZY5_BOMMA</name>
<dbReference type="RefSeq" id="XP_028033644.1">
    <property type="nucleotide sequence ID" value="XM_028177843.1"/>
</dbReference>
<keyword evidence="5" id="KW-1185">Reference proteome</keyword>
<organism evidence="5 6">
    <name type="scientific">Bombyx mandarina</name>
    <name type="common">Wild silk moth</name>
    <name type="synonym">Wild silkworm</name>
    <dbReference type="NCBI Taxonomy" id="7092"/>
    <lineage>
        <taxon>Eukaryota</taxon>
        <taxon>Metazoa</taxon>
        <taxon>Ecdysozoa</taxon>
        <taxon>Arthropoda</taxon>
        <taxon>Hexapoda</taxon>
        <taxon>Insecta</taxon>
        <taxon>Pterygota</taxon>
        <taxon>Neoptera</taxon>
        <taxon>Endopterygota</taxon>
        <taxon>Lepidoptera</taxon>
        <taxon>Glossata</taxon>
        <taxon>Ditrysia</taxon>
        <taxon>Bombycoidea</taxon>
        <taxon>Bombycidae</taxon>
        <taxon>Bombycinae</taxon>
        <taxon>Bombyx</taxon>
    </lineage>
</organism>
<dbReference type="InterPro" id="IPR010562">
    <property type="entry name" value="Haemolymph_juvenile_hormone-bd"/>
</dbReference>
<dbReference type="PANTHER" id="PTHR11008">
    <property type="entry name" value="PROTEIN TAKEOUT-LIKE PROTEIN"/>
    <property type="match status" value="1"/>
</dbReference>
<gene>
    <name evidence="6" type="primary">LOC114245611</name>
</gene>
<dbReference type="GO" id="GO:0005615">
    <property type="term" value="C:extracellular space"/>
    <property type="evidence" value="ECO:0007669"/>
    <property type="project" value="TreeGrafter"/>
</dbReference>
<dbReference type="SMART" id="SM00700">
    <property type="entry name" value="JHBP"/>
    <property type="match status" value="1"/>
</dbReference>
<reference evidence="6" key="1">
    <citation type="submission" date="2025-08" db="UniProtKB">
        <authorList>
            <consortium name="RefSeq"/>
        </authorList>
    </citation>
    <scope>IDENTIFICATION</scope>
    <source>
        <tissue evidence="6">Silk gland</tissue>
    </source>
</reference>
<proteinExistence type="inferred from homology"/>
<keyword evidence="2" id="KW-0090">Biological rhythms</keyword>
<sequence length="241" mass="27433">MFNYFFTIAIFFALNSYQCYARVAPDFIKICPGQKSECLKSTVQETIPIFSKGIPSLNIEPIDPLKQDKVVVELPGGFKVELLNGTVTGFRNCIVDSVSYNDEEAEMKFHCNLTIKGKYKAKGQILIVSINGDGDAKIKITDVALMLKVKFEDVERDGEVYQEVKSYSLDYKNEGRVTFFLTNLFKGNPEISKAVLSFINENWRQLTEEFGKPVVDELVRLVFEVVKKFFTSIPKKELFVD</sequence>
<dbReference type="PANTHER" id="PTHR11008:SF18">
    <property type="entry name" value="BCDNA.GH05536-RELATED"/>
    <property type="match status" value="1"/>
</dbReference>
<feature type="chain" id="PRO_5026943626" evidence="4">
    <location>
        <begin position="22"/>
        <end position="241"/>
    </location>
</feature>
<dbReference type="Gene3D" id="3.15.10.30">
    <property type="entry name" value="Haemolymph juvenile hormone binding protein"/>
    <property type="match status" value="1"/>
</dbReference>
<dbReference type="OrthoDB" id="7419171at2759"/>
<evidence type="ECO:0000256" key="3">
    <source>
        <dbReference type="ARBA" id="ARBA00060902"/>
    </source>
</evidence>
<dbReference type="InterPro" id="IPR038606">
    <property type="entry name" value="To_sf"/>
</dbReference>
<dbReference type="Proteomes" id="UP000504629">
    <property type="component" value="Unplaced"/>
</dbReference>
<protein>
    <submittedName>
        <fullName evidence="6">Protein takeout-like</fullName>
    </submittedName>
</protein>
<evidence type="ECO:0000256" key="2">
    <source>
        <dbReference type="ARBA" id="ARBA00023108"/>
    </source>
</evidence>
<evidence type="ECO:0000313" key="5">
    <source>
        <dbReference type="Proteomes" id="UP000504629"/>
    </source>
</evidence>
<evidence type="ECO:0000256" key="4">
    <source>
        <dbReference type="SAM" id="SignalP"/>
    </source>
</evidence>
<evidence type="ECO:0000313" key="6">
    <source>
        <dbReference type="RefSeq" id="XP_028033644.1"/>
    </source>
</evidence>
<dbReference type="KEGG" id="bman:114245611"/>
<dbReference type="FunFam" id="3.15.10.30:FF:000001">
    <property type="entry name" value="Takeout-like protein 1"/>
    <property type="match status" value="1"/>
</dbReference>